<keyword evidence="1" id="KW-0812">Transmembrane</keyword>
<feature type="transmembrane region" description="Helical" evidence="1">
    <location>
        <begin position="6"/>
        <end position="30"/>
    </location>
</feature>
<protein>
    <submittedName>
        <fullName evidence="2">Uncharacterized protein</fullName>
    </submittedName>
</protein>
<proteinExistence type="predicted"/>
<keyword evidence="1" id="KW-0472">Membrane</keyword>
<dbReference type="AlphaFoldDB" id="A0A6C0HAB7"/>
<reference evidence="2" key="1">
    <citation type="journal article" date="2020" name="Nature">
        <title>Giant virus diversity and host interactions through global metagenomics.</title>
        <authorList>
            <person name="Schulz F."/>
            <person name="Roux S."/>
            <person name="Paez-Espino D."/>
            <person name="Jungbluth S."/>
            <person name="Walsh D.A."/>
            <person name="Denef V.J."/>
            <person name="McMahon K.D."/>
            <person name="Konstantinidis K.T."/>
            <person name="Eloe-Fadrosh E.A."/>
            <person name="Kyrpides N.C."/>
            <person name="Woyke T."/>
        </authorList>
    </citation>
    <scope>NUCLEOTIDE SEQUENCE</scope>
    <source>
        <strain evidence="2">GVMAG-M-3300023179-82</strain>
    </source>
</reference>
<keyword evidence="1" id="KW-1133">Transmembrane helix</keyword>
<evidence type="ECO:0000313" key="2">
    <source>
        <dbReference type="EMBL" id="QHT76933.1"/>
    </source>
</evidence>
<accession>A0A6C0HAB7</accession>
<dbReference type="EMBL" id="MN739908">
    <property type="protein sequence ID" value="QHT76933.1"/>
    <property type="molecule type" value="Genomic_DNA"/>
</dbReference>
<sequence>MMINNNYFIFNIIINNYVKNKIIIICLLLYDYKYK</sequence>
<name>A0A6C0HAB7_9ZZZZ</name>
<organism evidence="2">
    <name type="scientific">viral metagenome</name>
    <dbReference type="NCBI Taxonomy" id="1070528"/>
    <lineage>
        <taxon>unclassified sequences</taxon>
        <taxon>metagenomes</taxon>
        <taxon>organismal metagenomes</taxon>
    </lineage>
</organism>
<evidence type="ECO:0000256" key="1">
    <source>
        <dbReference type="SAM" id="Phobius"/>
    </source>
</evidence>